<dbReference type="InterPro" id="IPR008585">
    <property type="entry name" value="Gamma_PGA_hydro"/>
</dbReference>
<sequence>MTDKYADWNELVTDRDPDTGELVNVEGRDWYIGLRPGSGVYLLHMAIHGGAIEAPPEQLADHASTGCPFYTFAGTRSSGNTSLHITSTRFDEPRALDLARRATRIVSWHGSAGPSGEAVTYVGGLDSELGPLIRARLAEAGFRCDDPPDDLGGMNPGNICNIGLRAAGVQLEMSRTQRQQFFTPDLRRSTIEDPANRTAAFYAYVEAVNQGIADLSLPVGPG</sequence>
<name>A0A6L6X6C6_9ACTN</name>
<dbReference type="Proteomes" id="UP000483802">
    <property type="component" value="Unassembled WGS sequence"/>
</dbReference>
<evidence type="ECO:0000313" key="2">
    <source>
        <dbReference type="Proteomes" id="UP000483802"/>
    </source>
</evidence>
<gene>
    <name evidence="1" type="ORF">GPA10_32965</name>
</gene>
<reference evidence="1 2" key="1">
    <citation type="submission" date="2019-11" db="EMBL/GenBank/DDBJ databases">
        <title>Streptomyces typhae sp. nov., a novel endophytic actinomycete isolated from the root of cattail pollen (Typha angustifolia L.).</title>
        <authorList>
            <person name="Peng C."/>
        </authorList>
    </citation>
    <scope>NUCLEOTIDE SEQUENCE [LARGE SCALE GENOMIC DNA]</scope>
    <source>
        <strain evidence="2">p1417</strain>
    </source>
</reference>
<accession>A0A6L6X6C6</accession>
<dbReference type="InterPro" id="IPR038128">
    <property type="entry name" value="Gamma_PGA_hydro_sf"/>
</dbReference>
<dbReference type="EMBL" id="WPNZ01000024">
    <property type="protein sequence ID" value="MVO89435.1"/>
    <property type="molecule type" value="Genomic_DNA"/>
</dbReference>
<keyword evidence="2" id="KW-1185">Reference proteome</keyword>
<dbReference type="AlphaFoldDB" id="A0A6L6X6C6"/>
<evidence type="ECO:0000313" key="1">
    <source>
        <dbReference type="EMBL" id="MVO89435.1"/>
    </source>
</evidence>
<comment type="caution">
    <text evidence="1">The sequence shown here is derived from an EMBL/GenBank/DDBJ whole genome shotgun (WGS) entry which is preliminary data.</text>
</comment>
<evidence type="ECO:0008006" key="3">
    <source>
        <dbReference type="Google" id="ProtNLM"/>
    </source>
</evidence>
<dbReference type="Gene3D" id="3.40.630.100">
    <property type="entry name" value="Poly-gamma-glutamate hydrolase, zinc-binding motif"/>
    <property type="match status" value="1"/>
</dbReference>
<protein>
    <recommendedName>
        <fullName evidence="3">Phage-related replication protein YjqB, UPF0714/DUF867 family</fullName>
    </recommendedName>
</protein>
<dbReference type="Pfam" id="PF05908">
    <property type="entry name" value="Gamma_PGA_hydro"/>
    <property type="match status" value="1"/>
</dbReference>
<organism evidence="1 2">
    <name type="scientific">Streptomyces typhae</name>
    <dbReference type="NCBI Taxonomy" id="2681492"/>
    <lineage>
        <taxon>Bacteria</taxon>
        <taxon>Bacillati</taxon>
        <taxon>Actinomycetota</taxon>
        <taxon>Actinomycetes</taxon>
        <taxon>Kitasatosporales</taxon>
        <taxon>Streptomycetaceae</taxon>
        <taxon>Streptomyces</taxon>
    </lineage>
</organism>
<dbReference type="RefSeq" id="WP_157168682.1">
    <property type="nucleotide sequence ID" value="NZ_WPNZ01000024.1"/>
</dbReference>
<proteinExistence type="predicted"/>